<dbReference type="Proteomes" id="UP000257080">
    <property type="component" value="Unassembled WGS sequence"/>
</dbReference>
<evidence type="ECO:0000256" key="4">
    <source>
        <dbReference type="ARBA" id="ARBA00022759"/>
    </source>
</evidence>
<dbReference type="SUPFAM" id="SSF54786">
    <property type="entry name" value="YcfA/nrd intein domain"/>
    <property type="match status" value="1"/>
</dbReference>
<keyword evidence="5" id="KW-0378">Hydrolase</keyword>
<evidence type="ECO:0000256" key="7">
    <source>
        <dbReference type="ARBA" id="ARBA00023016"/>
    </source>
</evidence>
<dbReference type="InterPro" id="IPR012933">
    <property type="entry name" value="HicA_mRNA_interferase"/>
</dbReference>
<proteinExistence type="inferred from homology"/>
<dbReference type="AlphaFoldDB" id="A0A3E0W9Y4"/>
<dbReference type="OrthoDB" id="5121861at2"/>
<reference evidence="8 9" key="1">
    <citation type="submission" date="2017-04" db="EMBL/GenBank/DDBJ databases">
        <title>Comparative genome analysis of Subtercola boreus.</title>
        <authorList>
            <person name="Cho Y.-J."/>
            <person name="Cho A."/>
            <person name="Kim O.-S."/>
            <person name="Lee J.-I."/>
        </authorList>
    </citation>
    <scope>NUCLEOTIDE SEQUENCE [LARGE SCALE GENOMIC DNA]</scope>
    <source>
        <strain evidence="8 9">P28004</strain>
    </source>
</reference>
<keyword evidence="2" id="KW-1277">Toxin-antitoxin system</keyword>
<evidence type="ECO:0000256" key="5">
    <source>
        <dbReference type="ARBA" id="ARBA00022801"/>
    </source>
</evidence>
<dbReference type="GO" id="GO:0004519">
    <property type="term" value="F:endonuclease activity"/>
    <property type="evidence" value="ECO:0007669"/>
    <property type="project" value="UniProtKB-KW"/>
</dbReference>
<name>A0A3E0W9Y4_9MICO</name>
<dbReference type="EMBL" id="NBXE01000029">
    <property type="protein sequence ID" value="RFA25991.1"/>
    <property type="molecule type" value="Genomic_DNA"/>
</dbReference>
<protein>
    <recommendedName>
        <fullName evidence="10">Addiction module toxin, HicA family</fullName>
    </recommendedName>
</protein>
<accession>A0A3E0W9Y4</accession>
<evidence type="ECO:0000256" key="3">
    <source>
        <dbReference type="ARBA" id="ARBA00022722"/>
    </source>
</evidence>
<evidence type="ECO:0000313" key="8">
    <source>
        <dbReference type="EMBL" id="RFA25991.1"/>
    </source>
</evidence>
<evidence type="ECO:0000256" key="6">
    <source>
        <dbReference type="ARBA" id="ARBA00022884"/>
    </source>
</evidence>
<evidence type="ECO:0000256" key="2">
    <source>
        <dbReference type="ARBA" id="ARBA00022649"/>
    </source>
</evidence>
<keyword evidence="4" id="KW-0255">Endonuclease</keyword>
<dbReference type="GO" id="GO:0003729">
    <property type="term" value="F:mRNA binding"/>
    <property type="evidence" value="ECO:0007669"/>
    <property type="project" value="InterPro"/>
</dbReference>
<dbReference type="Pfam" id="PF07927">
    <property type="entry name" value="HicA_toxin"/>
    <property type="match status" value="1"/>
</dbReference>
<organism evidence="8 9">
    <name type="scientific">Subtercola boreus</name>
    <dbReference type="NCBI Taxonomy" id="120213"/>
    <lineage>
        <taxon>Bacteria</taxon>
        <taxon>Bacillati</taxon>
        <taxon>Actinomycetota</taxon>
        <taxon>Actinomycetes</taxon>
        <taxon>Micrococcales</taxon>
        <taxon>Microbacteriaceae</taxon>
        <taxon>Subtercola</taxon>
    </lineage>
</organism>
<dbReference type="GO" id="GO:0016787">
    <property type="term" value="F:hydrolase activity"/>
    <property type="evidence" value="ECO:0007669"/>
    <property type="project" value="UniProtKB-KW"/>
</dbReference>
<keyword evidence="6" id="KW-0694">RNA-binding</keyword>
<dbReference type="RefSeq" id="WP_116419221.1">
    <property type="nucleotide sequence ID" value="NZ_NBXC01000024.1"/>
</dbReference>
<keyword evidence="7" id="KW-0346">Stress response</keyword>
<dbReference type="Gene3D" id="3.30.920.30">
    <property type="entry name" value="Hypothetical protein"/>
    <property type="match status" value="1"/>
</dbReference>
<keyword evidence="3" id="KW-0540">Nuclease</keyword>
<evidence type="ECO:0000313" key="9">
    <source>
        <dbReference type="Proteomes" id="UP000257080"/>
    </source>
</evidence>
<gene>
    <name evidence="8" type="ORF">B7R25_12110</name>
</gene>
<evidence type="ECO:0000256" key="1">
    <source>
        <dbReference type="ARBA" id="ARBA00006620"/>
    </source>
</evidence>
<sequence length="69" mass="7859">MKAREIGRRIERLGGQMVRQRGSHRLYRATGDGLMAQTVVPQHSGDVPRGTQRSIERDLEPIFGKDWLS</sequence>
<comment type="caution">
    <text evidence="8">The sequence shown here is derived from an EMBL/GenBank/DDBJ whole genome shotgun (WGS) entry which is preliminary data.</text>
</comment>
<evidence type="ECO:0008006" key="10">
    <source>
        <dbReference type="Google" id="ProtNLM"/>
    </source>
</evidence>
<dbReference type="InterPro" id="IPR038570">
    <property type="entry name" value="HicA_sf"/>
</dbReference>
<comment type="similarity">
    <text evidence="1">Belongs to the HicA mRNA interferase family.</text>
</comment>